<dbReference type="InterPro" id="IPR008685">
    <property type="entry name" value="Centromere_Mis12"/>
</dbReference>
<comment type="caution">
    <text evidence="10">The sequence shown here is derived from an EMBL/GenBank/DDBJ whole genome shotgun (WGS) entry which is preliminary data.</text>
</comment>
<evidence type="ECO:0008006" key="12">
    <source>
        <dbReference type="Google" id="ProtNLM"/>
    </source>
</evidence>
<evidence type="ECO:0000313" key="10">
    <source>
        <dbReference type="EMBL" id="KAJ8752443.1"/>
    </source>
</evidence>
<dbReference type="Proteomes" id="UP001159364">
    <property type="component" value="Linkage Group LG10"/>
</dbReference>
<keyword evidence="9" id="KW-0137">Centromere</keyword>
<evidence type="ECO:0000256" key="1">
    <source>
        <dbReference type="ARBA" id="ARBA00004629"/>
    </source>
</evidence>
<evidence type="ECO:0000256" key="8">
    <source>
        <dbReference type="ARBA" id="ARBA00023306"/>
    </source>
</evidence>
<evidence type="ECO:0000256" key="5">
    <source>
        <dbReference type="ARBA" id="ARBA00022776"/>
    </source>
</evidence>
<organism evidence="10 11">
    <name type="scientific">Erythroxylum novogranatense</name>
    <dbReference type="NCBI Taxonomy" id="1862640"/>
    <lineage>
        <taxon>Eukaryota</taxon>
        <taxon>Viridiplantae</taxon>
        <taxon>Streptophyta</taxon>
        <taxon>Embryophyta</taxon>
        <taxon>Tracheophyta</taxon>
        <taxon>Spermatophyta</taxon>
        <taxon>Magnoliopsida</taxon>
        <taxon>eudicotyledons</taxon>
        <taxon>Gunneridae</taxon>
        <taxon>Pentapetalae</taxon>
        <taxon>rosids</taxon>
        <taxon>fabids</taxon>
        <taxon>Malpighiales</taxon>
        <taxon>Erythroxylaceae</taxon>
        <taxon>Erythroxylum</taxon>
    </lineage>
</organism>
<proteinExistence type="inferred from homology"/>
<keyword evidence="4" id="KW-0132">Cell division</keyword>
<evidence type="ECO:0000256" key="2">
    <source>
        <dbReference type="ARBA" id="ARBA00008643"/>
    </source>
</evidence>
<sequence length="262" mass="30188">MERSESEAVFESLSLNPQIFINETLNTVDYLLDDAFHFFSQEASKLLRTEGTERSQSLSRGIAYIRNKIQSDLDTRLGMWEKYCLHHCFSLPKGFHLPESTEPIDENLVEQAELCDPALDMRLSSLRDRLTMIGKESAELNHELRELERQSASRDRCAAIVKEVLESYEQNSVHELFEEMTRTASELHVKIEDLGTRRAKDVECGRAKSFCESNGELPTLNHVKGRGSIKYLWFDTSAKSVMLRLSFIFCVFRPLRCEIGRI</sequence>
<name>A0AAV8SJQ2_9ROSI</name>
<keyword evidence="7" id="KW-0175">Coiled coil</keyword>
<gene>
    <name evidence="10" type="ORF">K2173_004079</name>
</gene>
<evidence type="ECO:0000256" key="6">
    <source>
        <dbReference type="ARBA" id="ARBA00022838"/>
    </source>
</evidence>
<evidence type="ECO:0000256" key="9">
    <source>
        <dbReference type="ARBA" id="ARBA00023328"/>
    </source>
</evidence>
<comment type="subcellular location">
    <subcellularLocation>
        <location evidence="1">Chromosome</location>
        <location evidence="1">Centromere</location>
        <location evidence="1">Kinetochore</location>
    </subcellularLocation>
</comment>
<accession>A0AAV8SJQ2</accession>
<evidence type="ECO:0000313" key="11">
    <source>
        <dbReference type="Proteomes" id="UP001159364"/>
    </source>
</evidence>
<keyword evidence="11" id="KW-1185">Reference proteome</keyword>
<evidence type="ECO:0000256" key="7">
    <source>
        <dbReference type="ARBA" id="ARBA00023054"/>
    </source>
</evidence>
<dbReference type="GO" id="GO:0051382">
    <property type="term" value="P:kinetochore assembly"/>
    <property type="evidence" value="ECO:0007669"/>
    <property type="project" value="TreeGrafter"/>
</dbReference>
<protein>
    <recommendedName>
        <fullName evidence="12">Protein MIS12 homolog</fullName>
    </recommendedName>
</protein>
<dbReference type="GO" id="GO:0005634">
    <property type="term" value="C:nucleus"/>
    <property type="evidence" value="ECO:0007669"/>
    <property type="project" value="InterPro"/>
</dbReference>
<dbReference type="Pfam" id="PF05859">
    <property type="entry name" value="Mis12"/>
    <property type="match status" value="1"/>
</dbReference>
<dbReference type="PANTHER" id="PTHR14527:SF2">
    <property type="entry name" value="PROTEIN MIS12 HOMOLOG"/>
    <property type="match status" value="1"/>
</dbReference>
<evidence type="ECO:0000256" key="3">
    <source>
        <dbReference type="ARBA" id="ARBA00022454"/>
    </source>
</evidence>
<keyword evidence="5" id="KW-0498">Mitosis</keyword>
<dbReference type="PANTHER" id="PTHR14527">
    <property type="entry name" value="PROTEIN MIS12 HOMOLOG"/>
    <property type="match status" value="1"/>
</dbReference>
<keyword evidence="6" id="KW-0995">Kinetochore</keyword>
<dbReference type="EMBL" id="JAIWQS010000010">
    <property type="protein sequence ID" value="KAJ8752443.1"/>
    <property type="molecule type" value="Genomic_DNA"/>
</dbReference>
<dbReference type="GO" id="GO:0051301">
    <property type="term" value="P:cell division"/>
    <property type="evidence" value="ECO:0007669"/>
    <property type="project" value="UniProtKB-KW"/>
</dbReference>
<reference evidence="10 11" key="1">
    <citation type="submission" date="2021-09" db="EMBL/GenBank/DDBJ databases">
        <title>Genomic insights and catalytic innovation underlie evolution of tropane alkaloids biosynthesis.</title>
        <authorList>
            <person name="Wang Y.-J."/>
            <person name="Tian T."/>
            <person name="Huang J.-P."/>
            <person name="Huang S.-X."/>
        </authorList>
    </citation>
    <scope>NUCLEOTIDE SEQUENCE [LARGE SCALE GENOMIC DNA]</scope>
    <source>
        <strain evidence="10">KIB-2018</strain>
        <tissue evidence="10">Leaf</tissue>
    </source>
</reference>
<keyword evidence="3" id="KW-0158">Chromosome</keyword>
<dbReference type="AlphaFoldDB" id="A0AAV8SJQ2"/>
<evidence type="ECO:0000256" key="4">
    <source>
        <dbReference type="ARBA" id="ARBA00022618"/>
    </source>
</evidence>
<keyword evidence="8" id="KW-0131">Cell cycle</keyword>
<dbReference type="GO" id="GO:0000070">
    <property type="term" value="P:mitotic sister chromatid segregation"/>
    <property type="evidence" value="ECO:0007669"/>
    <property type="project" value="TreeGrafter"/>
</dbReference>
<dbReference type="GO" id="GO:0000444">
    <property type="term" value="C:MIS12/MIND type complex"/>
    <property type="evidence" value="ECO:0007669"/>
    <property type="project" value="TreeGrafter"/>
</dbReference>
<comment type="similarity">
    <text evidence="2">Belongs to the mis12 family.</text>
</comment>